<feature type="compositionally biased region" description="Basic residues" evidence="1">
    <location>
        <begin position="291"/>
        <end position="301"/>
    </location>
</feature>
<organism evidence="2 3">
    <name type="scientific">Diploscapter pachys</name>
    <dbReference type="NCBI Taxonomy" id="2018661"/>
    <lineage>
        <taxon>Eukaryota</taxon>
        <taxon>Metazoa</taxon>
        <taxon>Ecdysozoa</taxon>
        <taxon>Nematoda</taxon>
        <taxon>Chromadorea</taxon>
        <taxon>Rhabditida</taxon>
        <taxon>Rhabditina</taxon>
        <taxon>Rhabditomorpha</taxon>
        <taxon>Rhabditoidea</taxon>
        <taxon>Rhabditidae</taxon>
        <taxon>Diploscapter</taxon>
    </lineage>
</organism>
<dbReference type="Proteomes" id="UP000218231">
    <property type="component" value="Unassembled WGS sequence"/>
</dbReference>
<protein>
    <submittedName>
        <fullName evidence="2">Uncharacterized protein</fullName>
    </submittedName>
</protein>
<keyword evidence="3" id="KW-1185">Reference proteome</keyword>
<name>A0A2A2JY14_9BILA</name>
<sequence length="310" mass="33819">MAQAFGDIGQAPANQGAHQRPCLGSASRRVEQQQAWRCITEAGQQVAFGIPGCGLPGPHVNVRRADAVTHDHRHAQPPGNLRVVRSPCADAFLGLDHADQIKVGALGLGVRGVLEEHRFIADGRRHLVAAGGEHQRGAAGHEVVQFVVMQALLGIHQRRQPRAQYQHADAHAGHGRHRQADRRRYAEAIARGLQRYQLRRVGGHGQLPGQRWFVAGQGQFGEHQQFGAQGRGLFDGVQMMGDIGGHIAFAQSQLYCAALHGVSVLGMSSAVEDTIDGRSLPVPMCRFHGRKHNDPRRHHTRRLADRSACC</sequence>
<feature type="region of interest" description="Disordered" evidence="1">
    <location>
        <begin position="291"/>
        <end position="310"/>
    </location>
</feature>
<comment type="caution">
    <text evidence="2">The sequence shown here is derived from an EMBL/GenBank/DDBJ whole genome shotgun (WGS) entry which is preliminary data.</text>
</comment>
<evidence type="ECO:0000313" key="3">
    <source>
        <dbReference type="Proteomes" id="UP000218231"/>
    </source>
</evidence>
<accession>A0A2A2JY14</accession>
<reference evidence="2 3" key="1">
    <citation type="journal article" date="2017" name="Curr. Biol.">
        <title>Genome architecture and evolution of a unichromosomal asexual nematode.</title>
        <authorList>
            <person name="Fradin H."/>
            <person name="Zegar C."/>
            <person name="Gutwein M."/>
            <person name="Lucas J."/>
            <person name="Kovtun M."/>
            <person name="Corcoran D."/>
            <person name="Baugh L.R."/>
            <person name="Kiontke K."/>
            <person name="Gunsalus K."/>
            <person name="Fitch D.H."/>
            <person name="Piano F."/>
        </authorList>
    </citation>
    <scope>NUCLEOTIDE SEQUENCE [LARGE SCALE GENOMIC DNA]</scope>
    <source>
        <strain evidence="2">PF1309</strain>
    </source>
</reference>
<dbReference type="AlphaFoldDB" id="A0A2A2JY14"/>
<evidence type="ECO:0000313" key="2">
    <source>
        <dbReference type="EMBL" id="PAV66656.1"/>
    </source>
</evidence>
<gene>
    <name evidence="2" type="ORF">WR25_24245</name>
</gene>
<evidence type="ECO:0000256" key="1">
    <source>
        <dbReference type="SAM" id="MobiDB-lite"/>
    </source>
</evidence>
<proteinExistence type="predicted"/>
<feature type="region of interest" description="Disordered" evidence="1">
    <location>
        <begin position="1"/>
        <end position="25"/>
    </location>
</feature>
<dbReference type="EMBL" id="LIAE01010058">
    <property type="protein sequence ID" value="PAV66656.1"/>
    <property type="molecule type" value="Genomic_DNA"/>
</dbReference>